<keyword evidence="2" id="KW-0812">Transmembrane</keyword>
<gene>
    <name evidence="3" type="ORF">CALVIDRAFT_542976</name>
</gene>
<reference evidence="3 4" key="1">
    <citation type="journal article" date="2016" name="Mol. Biol. Evol.">
        <title>Comparative Genomics of Early-Diverging Mushroom-Forming Fungi Provides Insights into the Origins of Lignocellulose Decay Capabilities.</title>
        <authorList>
            <person name="Nagy L.G."/>
            <person name="Riley R."/>
            <person name="Tritt A."/>
            <person name="Adam C."/>
            <person name="Daum C."/>
            <person name="Floudas D."/>
            <person name="Sun H."/>
            <person name="Yadav J.S."/>
            <person name="Pangilinan J."/>
            <person name="Larsson K.H."/>
            <person name="Matsuura K."/>
            <person name="Barry K."/>
            <person name="Labutti K."/>
            <person name="Kuo R."/>
            <person name="Ohm R.A."/>
            <person name="Bhattacharya S.S."/>
            <person name="Shirouzu T."/>
            <person name="Yoshinaga Y."/>
            <person name="Martin F.M."/>
            <person name="Grigoriev I.V."/>
            <person name="Hibbett D.S."/>
        </authorList>
    </citation>
    <scope>NUCLEOTIDE SEQUENCE [LARGE SCALE GENOMIC DNA]</scope>
    <source>
        <strain evidence="3 4">TUFC12733</strain>
    </source>
</reference>
<feature type="non-terminal residue" evidence="3">
    <location>
        <position position="183"/>
    </location>
</feature>
<evidence type="ECO:0000313" key="4">
    <source>
        <dbReference type="Proteomes" id="UP000076738"/>
    </source>
</evidence>
<keyword evidence="2" id="KW-1133">Transmembrane helix</keyword>
<dbReference type="EMBL" id="KV417351">
    <property type="protein sequence ID" value="KZO90136.1"/>
    <property type="molecule type" value="Genomic_DNA"/>
</dbReference>
<protein>
    <submittedName>
        <fullName evidence="3">Uncharacterized protein</fullName>
    </submittedName>
</protein>
<dbReference type="AlphaFoldDB" id="A0A167G3N2"/>
<dbReference type="Proteomes" id="UP000076738">
    <property type="component" value="Unassembled WGS sequence"/>
</dbReference>
<feature type="transmembrane region" description="Helical" evidence="2">
    <location>
        <begin position="88"/>
        <end position="108"/>
    </location>
</feature>
<evidence type="ECO:0000256" key="2">
    <source>
        <dbReference type="SAM" id="Phobius"/>
    </source>
</evidence>
<accession>A0A167G3N2</accession>
<keyword evidence="2" id="KW-0472">Membrane</keyword>
<organism evidence="3 4">
    <name type="scientific">Calocera viscosa (strain TUFC12733)</name>
    <dbReference type="NCBI Taxonomy" id="1330018"/>
    <lineage>
        <taxon>Eukaryota</taxon>
        <taxon>Fungi</taxon>
        <taxon>Dikarya</taxon>
        <taxon>Basidiomycota</taxon>
        <taxon>Agaricomycotina</taxon>
        <taxon>Dacrymycetes</taxon>
        <taxon>Dacrymycetales</taxon>
        <taxon>Dacrymycetaceae</taxon>
        <taxon>Calocera</taxon>
    </lineage>
</organism>
<feature type="compositionally biased region" description="Basic and acidic residues" evidence="1">
    <location>
        <begin position="173"/>
        <end position="183"/>
    </location>
</feature>
<keyword evidence="4" id="KW-1185">Reference proteome</keyword>
<evidence type="ECO:0000313" key="3">
    <source>
        <dbReference type="EMBL" id="KZO90136.1"/>
    </source>
</evidence>
<evidence type="ECO:0000256" key="1">
    <source>
        <dbReference type="SAM" id="MobiDB-lite"/>
    </source>
</evidence>
<name>A0A167G3N2_CALVF</name>
<feature type="region of interest" description="Disordered" evidence="1">
    <location>
        <begin position="126"/>
        <end position="183"/>
    </location>
</feature>
<sequence>MTRSSQQLREPSMTLPGFPYMLSIARPVYEQYRAKGLITDADEKVLFRPLAMWTTPIYFTSVLALILLTRMARRPGVRDRRWLTPAKYVFGLGIFVPSGVGLQTRVLLDDRRRVLDAVRLMQEESRRRWAKAEPEEEEQLPVLPPPRREEPWWGAENEGGPEREDAWASSGQSEKRKDGPSEF</sequence>
<feature type="transmembrane region" description="Helical" evidence="2">
    <location>
        <begin position="50"/>
        <end position="68"/>
    </location>
</feature>
<proteinExistence type="predicted"/>